<reference evidence="1" key="1">
    <citation type="submission" date="2020-08" db="EMBL/GenBank/DDBJ databases">
        <title>Multicomponent nature underlies the extraordinary mechanical properties of spider dragline silk.</title>
        <authorList>
            <person name="Kono N."/>
            <person name="Nakamura H."/>
            <person name="Mori M."/>
            <person name="Yoshida Y."/>
            <person name="Ohtoshi R."/>
            <person name="Malay A.D."/>
            <person name="Moran D.A.P."/>
            <person name="Tomita M."/>
            <person name="Numata K."/>
            <person name="Arakawa K."/>
        </authorList>
    </citation>
    <scope>NUCLEOTIDE SEQUENCE</scope>
</reference>
<evidence type="ECO:0000313" key="2">
    <source>
        <dbReference type="Proteomes" id="UP000886998"/>
    </source>
</evidence>
<dbReference type="AlphaFoldDB" id="A0A8X6WVF0"/>
<dbReference type="EMBL" id="BMAV01002827">
    <property type="protein sequence ID" value="GFY42038.1"/>
    <property type="molecule type" value="Genomic_DNA"/>
</dbReference>
<evidence type="ECO:0000313" key="1">
    <source>
        <dbReference type="EMBL" id="GFY42038.1"/>
    </source>
</evidence>
<accession>A0A8X6WVF0</accession>
<sequence length="84" mass="9242">MCLLTAAAILAEGRTDCLHLSDIWVRSTARPGYLLRSQSISLKKTIPGLHEFLLCCLLSKTLNASSLQLKCCHVELNENQVISS</sequence>
<protein>
    <submittedName>
        <fullName evidence="1">Uncharacterized protein</fullName>
    </submittedName>
</protein>
<keyword evidence="2" id="KW-1185">Reference proteome</keyword>
<name>A0A8X6WVF0_9ARAC</name>
<dbReference type="Proteomes" id="UP000886998">
    <property type="component" value="Unassembled WGS sequence"/>
</dbReference>
<organism evidence="1 2">
    <name type="scientific">Trichonephila inaurata madagascariensis</name>
    <dbReference type="NCBI Taxonomy" id="2747483"/>
    <lineage>
        <taxon>Eukaryota</taxon>
        <taxon>Metazoa</taxon>
        <taxon>Ecdysozoa</taxon>
        <taxon>Arthropoda</taxon>
        <taxon>Chelicerata</taxon>
        <taxon>Arachnida</taxon>
        <taxon>Araneae</taxon>
        <taxon>Araneomorphae</taxon>
        <taxon>Entelegynae</taxon>
        <taxon>Araneoidea</taxon>
        <taxon>Nephilidae</taxon>
        <taxon>Trichonephila</taxon>
        <taxon>Trichonephila inaurata</taxon>
    </lineage>
</organism>
<proteinExistence type="predicted"/>
<comment type="caution">
    <text evidence="1">The sequence shown here is derived from an EMBL/GenBank/DDBJ whole genome shotgun (WGS) entry which is preliminary data.</text>
</comment>
<gene>
    <name evidence="1" type="ORF">TNIN_151601</name>
</gene>